<dbReference type="SUPFAM" id="SSF53187">
    <property type="entry name" value="Zn-dependent exopeptidases"/>
    <property type="match status" value="1"/>
</dbReference>
<accession>A0A0F8XC31</accession>
<organism evidence="1">
    <name type="scientific">marine sediment metagenome</name>
    <dbReference type="NCBI Taxonomy" id="412755"/>
    <lineage>
        <taxon>unclassified sequences</taxon>
        <taxon>metagenomes</taxon>
        <taxon>ecological metagenomes</taxon>
    </lineage>
</organism>
<protein>
    <recommendedName>
        <fullName evidence="2">MurNAc-LAA domain-containing protein</fullName>
    </recommendedName>
</protein>
<feature type="non-terminal residue" evidence="1">
    <location>
        <position position="1"/>
    </location>
</feature>
<dbReference type="EMBL" id="LAZR01059936">
    <property type="protein sequence ID" value="KKK66742.1"/>
    <property type="molecule type" value="Genomic_DNA"/>
</dbReference>
<dbReference type="Gene3D" id="3.40.630.40">
    <property type="entry name" value="Zn-dependent exopeptidases"/>
    <property type="match status" value="1"/>
</dbReference>
<gene>
    <name evidence="1" type="ORF">LCGC14_2961020</name>
</gene>
<comment type="caution">
    <text evidence="1">The sequence shown here is derived from an EMBL/GenBank/DDBJ whole genome shotgun (WGS) entry which is preliminary data.</text>
</comment>
<reference evidence="1" key="1">
    <citation type="journal article" date="2015" name="Nature">
        <title>Complex archaea that bridge the gap between prokaryotes and eukaryotes.</title>
        <authorList>
            <person name="Spang A."/>
            <person name="Saw J.H."/>
            <person name="Jorgensen S.L."/>
            <person name="Zaremba-Niedzwiedzka K."/>
            <person name="Martijn J."/>
            <person name="Lind A.E."/>
            <person name="van Eijk R."/>
            <person name="Schleper C."/>
            <person name="Guy L."/>
            <person name="Ettema T.J."/>
        </authorList>
    </citation>
    <scope>NUCLEOTIDE SEQUENCE</scope>
</reference>
<dbReference type="AlphaFoldDB" id="A0A0F8XC31"/>
<sequence>PRTAEDRGGYLLRYTKAPCILAEPFFIDNNDDLARAQVDLDGLASVYANAIDEMSQIV</sequence>
<proteinExistence type="predicted"/>
<name>A0A0F8XC31_9ZZZZ</name>
<evidence type="ECO:0008006" key="2">
    <source>
        <dbReference type="Google" id="ProtNLM"/>
    </source>
</evidence>
<evidence type="ECO:0000313" key="1">
    <source>
        <dbReference type="EMBL" id="KKK66742.1"/>
    </source>
</evidence>